<reference evidence="3" key="2">
    <citation type="submission" date="2025-04" db="UniProtKB">
        <authorList>
            <consortium name="RefSeq"/>
        </authorList>
    </citation>
    <scope>IDENTIFICATION</scope>
    <source>
        <tissue evidence="3">Leukocyte</tissue>
    </source>
</reference>
<proteinExistence type="predicted"/>
<dbReference type="AlphaFoldDB" id="A0A8C0WRY2"/>
<name>A0A8C0WRY2_CASCN</name>
<gene>
    <name evidence="1 3" type="primary">Odf3l1</name>
</gene>
<dbReference type="GO" id="GO:0005856">
    <property type="term" value="C:cytoskeleton"/>
    <property type="evidence" value="ECO:0007669"/>
    <property type="project" value="TreeGrafter"/>
</dbReference>
<dbReference type="CTD" id="161753"/>
<dbReference type="InterPro" id="IPR051291">
    <property type="entry name" value="CIMAP"/>
</dbReference>
<dbReference type="GeneID" id="109694120"/>
<dbReference type="RefSeq" id="XP_020031462.1">
    <property type="nucleotide sequence ID" value="XM_020175873.1"/>
</dbReference>
<protein>
    <submittedName>
        <fullName evidence="3">Outer dense fiber protein 3-like protein 1</fullName>
    </submittedName>
</protein>
<dbReference type="Proteomes" id="UP001732720">
    <property type="component" value="Chromosome 19"/>
</dbReference>
<evidence type="ECO:0000313" key="2">
    <source>
        <dbReference type="Proteomes" id="UP001732720"/>
    </source>
</evidence>
<accession>A0A8C0WRY2</accession>
<reference evidence="1" key="1">
    <citation type="submission" date="2023-09" db="UniProtKB">
        <authorList>
            <consortium name="Ensembl"/>
        </authorList>
    </citation>
    <scope>IDENTIFICATION</scope>
</reference>
<dbReference type="OrthoDB" id="429991at2759"/>
<keyword evidence="2" id="KW-1185">Reference proteome</keyword>
<evidence type="ECO:0000313" key="1">
    <source>
        <dbReference type="Ensembl" id="ENSCCNP00000015686.1"/>
    </source>
</evidence>
<dbReference type="Pfam" id="PF07004">
    <property type="entry name" value="SHIPPO-rpt"/>
    <property type="match status" value="3"/>
</dbReference>
<dbReference type="InterPro" id="IPR010736">
    <property type="entry name" value="SHIPPO-rpt"/>
</dbReference>
<sequence length="275" mass="31037">MKLLKGARNSVFYGQQPEEKVQLPSWQEVKQTPVVLATLKGPGPAKYLRPSCTGYIGHDSSMFQEPAYTMCTQHSEKRITDTYSPGPCYYLDPKITRLGMSSCPQVPMEERISNLRLCPTLAPCHYESEKIHPPMERRAPQYTFGYRCPIRVMDSNPAPNQYQLPLSLGPNTPSYRAAPCYSLASQNKNWFHKENISGGPGPAMHTRPEPSIYQNRSPIYSMAKRFSYPLDHTLRPGPGSHDVQQVTVHKPRPPAFTMGSKHSPHLCPLIINIRD</sequence>
<dbReference type="PANTHER" id="PTHR21580:SF3">
    <property type="entry name" value="OUTER DENSE FIBER PROTEIN 3-LIKE PROTEIN 1"/>
    <property type="match status" value="1"/>
</dbReference>
<dbReference type="Ensembl" id="ENSCCNT00000020485.1">
    <property type="protein sequence ID" value="ENSCCNP00000015686.1"/>
    <property type="gene ID" value="ENSCCNG00000016076.1"/>
</dbReference>
<evidence type="ECO:0000313" key="3">
    <source>
        <dbReference type="RefSeq" id="XP_020031462.1"/>
    </source>
</evidence>
<dbReference type="KEGG" id="ccan:109694120"/>
<dbReference type="PANTHER" id="PTHR21580">
    <property type="entry name" value="SHIPPO-1-RELATED"/>
    <property type="match status" value="1"/>
</dbReference>
<organism evidence="1">
    <name type="scientific">Castor canadensis</name>
    <name type="common">American beaver</name>
    <dbReference type="NCBI Taxonomy" id="51338"/>
    <lineage>
        <taxon>Eukaryota</taxon>
        <taxon>Metazoa</taxon>
        <taxon>Chordata</taxon>
        <taxon>Craniata</taxon>
        <taxon>Vertebrata</taxon>
        <taxon>Euteleostomi</taxon>
        <taxon>Mammalia</taxon>
        <taxon>Eutheria</taxon>
        <taxon>Euarchontoglires</taxon>
        <taxon>Glires</taxon>
        <taxon>Rodentia</taxon>
        <taxon>Castorimorpha</taxon>
        <taxon>Castoridae</taxon>
        <taxon>Castor</taxon>
    </lineage>
</organism>